<dbReference type="Pfam" id="PF16244">
    <property type="entry name" value="DUF4901"/>
    <property type="match status" value="2"/>
</dbReference>
<gene>
    <name evidence="2" type="ordered locus">Curi_c21420</name>
</gene>
<evidence type="ECO:0000259" key="1">
    <source>
        <dbReference type="Pfam" id="PF16244"/>
    </source>
</evidence>
<feature type="domain" description="YcdB/YcdC repeated" evidence="1">
    <location>
        <begin position="59"/>
        <end position="203"/>
    </location>
</feature>
<dbReference type="STRING" id="1128398.Curi_c21420"/>
<protein>
    <recommendedName>
        <fullName evidence="1">YcdB/YcdC repeated domain-containing protein</fullName>
    </recommendedName>
</protein>
<reference evidence="2 3" key="1">
    <citation type="journal article" date="2012" name="PLoS ONE">
        <title>The purine-utilizing bacterium Clostridium acidurici 9a: a genome-guided metabolic reconsideration.</title>
        <authorList>
            <person name="Hartwich K."/>
            <person name="Poehlein A."/>
            <person name="Daniel R."/>
        </authorList>
    </citation>
    <scope>NUCLEOTIDE SEQUENCE [LARGE SCALE GENOMIC DNA]</scope>
    <source>
        <strain evidence="3">ATCC 7906 / DSM 604 / BCRC 14475 / CIP 104303 / KCTC 5404 / NCIMB 10678 / 9a</strain>
    </source>
</reference>
<dbReference type="InterPro" id="IPR032599">
    <property type="entry name" value="YcdB/YcdC_rep_domain"/>
</dbReference>
<proteinExistence type="predicted"/>
<organism evidence="2 3">
    <name type="scientific">Gottschalkia acidurici (strain ATCC 7906 / DSM 604 / BCRC 14475 / CIP 104303 / KCTC 5404 / NCIMB 10678 / 9a)</name>
    <name type="common">Clostridium acidurici</name>
    <dbReference type="NCBI Taxonomy" id="1128398"/>
    <lineage>
        <taxon>Bacteria</taxon>
        <taxon>Bacillati</taxon>
        <taxon>Bacillota</taxon>
        <taxon>Tissierellia</taxon>
        <taxon>Tissierellales</taxon>
        <taxon>Gottschalkiaceae</taxon>
        <taxon>Gottschalkia</taxon>
    </lineage>
</organism>
<evidence type="ECO:0000313" key="2">
    <source>
        <dbReference type="EMBL" id="AFS79145.1"/>
    </source>
</evidence>
<evidence type="ECO:0000313" key="3">
    <source>
        <dbReference type="Proteomes" id="UP000006094"/>
    </source>
</evidence>
<name>K0B2I3_GOTA9</name>
<dbReference type="eggNOG" id="ENOG502ZA5A">
    <property type="taxonomic scope" value="Bacteria"/>
</dbReference>
<keyword evidence="3" id="KW-1185">Reference proteome</keyword>
<feature type="domain" description="YcdB/YcdC repeated" evidence="1">
    <location>
        <begin position="319"/>
        <end position="474"/>
    </location>
</feature>
<dbReference type="Proteomes" id="UP000006094">
    <property type="component" value="Chromosome"/>
</dbReference>
<dbReference type="AlphaFoldDB" id="K0B2I3"/>
<dbReference type="RefSeq" id="WP_014968281.1">
    <property type="nucleotide sequence ID" value="NC_018664.1"/>
</dbReference>
<dbReference type="KEGG" id="cad:Curi_c21420"/>
<sequence length="544" mass="63986">MKFRKKVVKTLVPMICIISITTGCNSASAIDKSIEKSKLIVMKDKPLDMLIEQDEELQQQLIEEIRSIFGIGEEYSSAKFYVSEGSKENYYSVTFKKSEKDDASLDISINKDRTISKYYNSYVMNHIDNVEANKDEIKSEDAIKNFEKYIERVSPGILKKIEIDEIKEINQDHIDISYIRKEDNIPFYENGMYVTLNSYTGDIGMIQIGPTMKDLIGMVKSSDKDMVLPNKSNILSEDEAKKIFKDNVDLQLLYELDYKTQNPYLSYSIKDPSKLIDAKTKETLDYYTKNKNRNFSTGKAYFYKEPSTQKEKYSMISEKEAEKIARDFVNIDKNYRIYGAYLLYQEHNASNHVLELRFRNVENKNDYVLDHIDVRIDLKTKEVKSFNKRKYETKREEKYQKKDMLKIASDFIKKVHPNKFEKISYIEEFDRVLDNGIHEFAFGRKENDVYFAENGFNIRVDPETGDIETFVYDWDDIGQFPDKQNVITKEEAYEALLNNYDFDLRYILRENDKDKQDVVKLVYCIDFDKKISINAITNEIINEK</sequence>
<dbReference type="HOGENOM" id="CLU_491523_0_0_9"/>
<dbReference type="PROSITE" id="PS51257">
    <property type="entry name" value="PROKAR_LIPOPROTEIN"/>
    <property type="match status" value="1"/>
</dbReference>
<dbReference type="EMBL" id="CP003326">
    <property type="protein sequence ID" value="AFS79145.1"/>
    <property type="molecule type" value="Genomic_DNA"/>
</dbReference>
<accession>K0B2I3</accession>
<dbReference type="OrthoDB" id="2473368at2"/>